<sequence length="99" mass="11162">MKKHLAIRTGILLSGFLLIYIYDKWDSWFGSTQSIGGNSGMSIPMDFVLNVCWAALWCLFLLIEIIVSFFTGNRKYRGVNLILILSVLALTAIYIGNIK</sequence>
<feature type="transmembrane region" description="Helical" evidence="1">
    <location>
        <begin position="78"/>
        <end position="96"/>
    </location>
</feature>
<protein>
    <submittedName>
        <fullName evidence="2">Uncharacterized protein</fullName>
    </submittedName>
</protein>
<name>A0ABS1QD21_9FLAO</name>
<keyword evidence="1" id="KW-1133">Transmembrane helix</keyword>
<keyword evidence="1" id="KW-0812">Transmembrane</keyword>
<accession>A0ABS1QD21</accession>
<reference evidence="2 3" key="1">
    <citation type="submission" date="2020-12" db="EMBL/GenBank/DDBJ databases">
        <title>Chryseobacterium endoalhailicus sp. nov., isolated from seed of leguminous plant.</title>
        <authorList>
            <person name="Zhang X."/>
        </authorList>
    </citation>
    <scope>NUCLEOTIDE SEQUENCE [LARGE SCALE GENOMIC DNA]</scope>
    <source>
        <strain evidence="2 3">L7</strain>
    </source>
</reference>
<evidence type="ECO:0000313" key="3">
    <source>
        <dbReference type="Proteomes" id="UP000661696"/>
    </source>
</evidence>
<dbReference type="RefSeq" id="WP_202089320.1">
    <property type="nucleotide sequence ID" value="NZ_JAELVM010000001.1"/>
</dbReference>
<keyword evidence="3" id="KW-1185">Reference proteome</keyword>
<proteinExistence type="predicted"/>
<evidence type="ECO:0000256" key="1">
    <source>
        <dbReference type="SAM" id="Phobius"/>
    </source>
</evidence>
<feature type="transmembrane region" description="Helical" evidence="1">
    <location>
        <begin position="5"/>
        <end position="22"/>
    </location>
</feature>
<evidence type="ECO:0000313" key="2">
    <source>
        <dbReference type="EMBL" id="MBL1219984.1"/>
    </source>
</evidence>
<feature type="transmembrane region" description="Helical" evidence="1">
    <location>
        <begin position="47"/>
        <end position="71"/>
    </location>
</feature>
<keyword evidence="1" id="KW-0472">Membrane</keyword>
<comment type="caution">
    <text evidence="2">The sequence shown here is derived from an EMBL/GenBank/DDBJ whole genome shotgun (WGS) entry which is preliminary data.</text>
</comment>
<dbReference type="Proteomes" id="UP000661696">
    <property type="component" value="Unassembled WGS sequence"/>
</dbReference>
<dbReference type="EMBL" id="JAELVM010000001">
    <property type="protein sequence ID" value="MBL1219984.1"/>
    <property type="molecule type" value="Genomic_DNA"/>
</dbReference>
<organism evidence="2 3">
    <name type="scientific">Chryseobacterium endalhagicum</name>
    <dbReference type="NCBI Taxonomy" id="2797638"/>
    <lineage>
        <taxon>Bacteria</taxon>
        <taxon>Pseudomonadati</taxon>
        <taxon>Bacteroidota</taxon>
        <taxon>Flavobacteriia</taxon>
        <taxon>Flavobacteriales</taxon>
        <taxon>Weeksellaceae</taxon>
        <taxon>Chryseobacterium group</taxon>
        <taxon>Chryseobacterium</taxon>
    </lineage>
</organism>
<gene>
    <name evidence="2" type="ORF">JET18_03990</name>
</gene>